<feature type="compositionally biased region" description="Polar residues" evidence="10">
    <location>
        <begin position="12"/>
        <end position="21"/>
    </location>
</feature>
<evidence type="ECO:0000256" key="8">
    <source>
        <dbReference type="ARBA" id="ARBA00023306"/>
    </source>
</evidence>
<evidence type="ECO:0000256" key="6">
    <source>
        <dbReference type="ARBA" id="ARBA00022776"/>
    </source>
</evidence>
<dbReference type="RefSeq" id="XP_014174213.1">
    <property type="nucleotide sequence ID" value="XM_014318738.1"/>
</dbReference>
<dbReference type="OrthoDB" id="2392550at2759"/>
<feature type="region of interest" description="Disordered" evidence="10">
    <location>
        <begin position="261"/>
        <end position="316"/>
    </location>
</feature>
<keyword evidence="13" id="KW-1185">Reference proteome</keyword>
<evidence type="ECO:0000256" key="2">
    <source>
        <dbReference type="ARBA" id="ARBA00004584"/>
    </source>
</evidence>
<keyword evidence="9" id="KW-0137">Centromere</keyword>
<feature type="region of interest" description="Disordered" evidence="10">
    <location>
        <begin position="1"/>
        <end position="50"/>
    </location>
</feature>
<feature type="compositionally biased region" description="Low complexity" evidence="10">
    <location>
        <begin position="353"/>
        <end position="374"/>
    </location>
</feature>
<keyword evidence="5" id="KW-0132">Cell division</keyword>
<dbReference type="GO" id="GO:0005634">
    <property type="term" value="C:nucleus"/>
    <property type="evidence" value="ECO:0007669"/>
    <property type="project" value="UniProtKB-SubCell"/>
</dbReference>
<feature type="compositionally biased region" description="Basic and acidic residues" evidence="10">
    <location>
        <begin position="173"/>
        <end position="186"/>
    </location>
</feature>
<evidence type="ECO:0000256" key="10">
    <source>
        <dbReference type="SAM" id="MobiDB-lite"/>
    </source>
</evidence>
<dbReference type="STRING" id="655863.F0XC88"/>
<feature type="compositionally biased region" description="Low complexity" evidence="10">
    <location>
        <begin position="291"/>
        <end position="303"/>
    </location>
</feature>
<dbReference type="EMBL" id="GL629765">
    <property type="protein sequence ID" value="EFX04731.1"/>
    <property type="molecule type" value="Genomic_DNA"/>
</dbReference>
<gene>
    <name evidence="12" type="ORF">CMQ_1659</name>
</gene>
<dbReference type="GeneID" id="25974561"/>
<dbReference type="PANTHER" id="PTHR16040:SF7">
    <property type="entry name" value="AUSTRALIN, ISOFORM A-RELATED"/>
    <property type="match status" value="1"/>
</dbReference>
<dbReference type="Proteomes" id="UP000007796">
    <property type="component" value="Unassembled WGS sequence"/>
</dbReference>
<keyword evidence="8" id="KW-0131">Cell cycle</keyword>
<dbReference type="InterPro" id="IPR018851">
    <property type="entry name" value="Borealin_N"/>
</dbReference>
<keyword evidence="7" id="KW-0539">Nucleus</keyword>
<feature type="compositionally biased region" description="Low complexity" evidence="10">
    <location>
        <begin position="195"/>
        <end position="205"/>
    </location>
</feature>
<sequence>MPPRGRKRKSDQSIASETQHTPDLVGQKIATKTDSPAVSPSKRRRTGITVSQKQALIDNLQLEVTERARKLRAQYNLQAQGLRTRIEIRVNRIPMALRKLKVGDLLLKHSAGQSKPLAPKQLVASMADRVPPSALEKDYHAARPANRVQPSPWTAYAAPGRPPKRLSDNLVSGDKENRNAHFDGAKKWPRTNHHQQGAAAGAPPQVLSPASSNSRINPRDRELGAVAPSSPIKSYIARPVSPEKQAAATTLLSSMVEKARSNRVASDSRKPAAASSSVNSTTSARIVRRASGTSESSDASTSTVVRKAGKGRAVGTTAAATVRKVPSTTSVATAALSTKKSVMGSIRKGVASAASKRGAASKAAAAAATTTRSGRILRKRD</sequence>
<accession>F0XC88</accession>
<dbReference type="PANTHER" id="PTHR16040">
    <property type="entry name" value="AUSTRALIN, ISOFORM A-RELATED"/>
    <property type="match status" value="1"/>
</dbReference>
<keyword evidence="6" id="KW-0498">Mitosis</keyword>
<reference evidence="12 13" key="1">
    <citation type="journal article" date="2011" name="Proc. Natl. Acad. Sci. U.S.A.">
        <title>Genome and transcriptome analyses of the mountain pine beetle-fungal symbiont Grosmannia clavigera, a lodgepole pine pathogen.</title>
        <authorList>
            <person name="DiGuistini S."/>
            <person name="Wang Y."/>
            <person name="Liao N.Y."/>
            <person name="Taylor G."/>
            <person name="Tanguay P."/>
            <person name="Feau N."/>
            <person name="Henrissat B."/>
            <person name="Chan S.K."/>
            <person name="Hesse-Orce U."/>
            <person name="Alamouti S.M."/>
            <person name="Tsui C.K.M."/>
            <person name="Docking R.T."/>
            <person name="Levasseur A."/>
            <person name="Haridas S."/>
            <person name="Robertson G."/>
            <person name="Birol I."/>
            <person name="Holt R.A."/>
            <person name="Marra M.A."/>
            <person name="Hamelin R.C."/>
            <person name="Hirst M."/>
            <person name="Jones S.J.M."/>
            <person name="Bohlmann J."/>
            <person name="Breuil C."/>
        </authorList>
    </citation>
    <scope>NUCLEOTIDE SEQUENCE [LARGE SCALE GENOMIC DNA]</scope>
    <source>
        <strain evidence="13">kw1407 / UAMH 11150</strain>
    </source>
</reference>
<comment type="subcellular location">
    <subcellularLocation>
        <location evidence="2">Chromosome</location>
        <location evidence="2">Centromere</location>
    </subcellularLocation>
    <subcellularLocation>
        <location evidence="1">Nucleus</location>
    </subcellularLocation>
</comment>
<keyword evidence="4" id="KW-0158">Chromosome</keyword>
<evidence type="ECO:0000313" key="12">
    <source>
        <dbReference type="EMBL" id="EFX04731.1"/>
    </source>
</evidence>
<dbReference type="GO" id="GO:0032133">
    <property type="term" value="C:chromosome passenger complex"/>
    <property type="evidence" value="ECO:0007669"/>
    <property type="project" value="TreeGrafter"/>
</dbReference>
<evidence type="ECO:0000313" key="13">
    <source>
        <dbReference type="Proteomes" id="UP000007796"/>
    </source>
</evidence>
<protein>
    <recommendedName>
        <fullName evidence="11">Borealin N-terminal domain-containing protein</fullName>
    </recommendedName>
</protein>
<feature type="region of interest" description="Disordered" evidence="10">
    <location>
        <begin position="353"/>
        <end position="381"/>
    </location>
</feature>
<dbReference type="GO" id="GO:0051301">
    <property type="term" value="P:cell division"/>
    <property type="evidence" value="ECO:0007669"/>
    <property type="project" value="UniProtKB-KW"/>
</dbReference>
<dbReference type="Pfam" id="PF10444">
    <property type="entry name" value="Nbl1_Borealin_N"/>
    <property type="match status" value="1"/>
</dbReference>
<evidence type="ECO:0000256" key="5">
    <source>
        <dbReference type="ARBA" id="ARBA00022618"/>
    </source>
</evidence>
<evidence type="ECO:0000259" key="11">
    <source>
        <dbReference type="Pfam" id="PF10444"/>
    </source>
</evidence>
<dbReference type="AlphaFoldDB" id="F0XC88"/>
<dbReference type="GO" id="GO:0000775">
    <property type="term" value="C:chromosome, centromeric region"/>
    <property type="evidence" value="ECO:0007669"/>
    <property type="project" value="UniProtKB-SubCell"/>
</dbReference>
<organism evidence="13">
    <name type="scientific">Grosmannia clavigera (strain kw1407 / UAMH 11150)</name>
    <name type="common">Blue stain fungus</name>
    <name type="synonym">Graphiocladiella clavigera</name>
    <dbReference type="NCBI Taxonomy" id="655863"/>
    <lineage>
        <taxon>Eukaryota</taxon>
        <taxon>Fungi</taxon>
        <taxon>Dikarya</taxon>
        <taxon>Ascomycota</taxon>
        <taxon>Pezizomycotina</taxon>
        <taxon>Sordariomycetes</taxon>
        <taxon>Sordariomycetidae</taxon>
        <taxon>Ophiostomatales</taxon>
        <taxon>Ophiostomataceae</taxon>
        <taxon>Leptographium</taxon>
    </lineage>
</organism>
<comment type="similarity">
    <text evidence="3">Belongs to the borealin family.</text>
</comment>
<feature type="compositionally biased region" description="Low complexity" evidence="10">
    <location>
        <begin position="272"/>
        <end position="284"/>
    </location>
</feature>
<feature type="domain" description="Borealin N-terminal" evidence="11">
    <location>
        <begin position="52"/>
        <end position="106"/>
    </location>
</feature>
<name>F0XC88_GROCL</name>
<dbReference type="eggNOG" id="ENOG502S9QE">
    <property type="taxonomic scope" value="Eukaryota"/>
</dbReference>
<dbReference type="InParanoid" id="F0XC88"/>
<evidence type="ECO:0000256" key="1">
    <source>
        <dbReference type="ARBA" id="ARBA00004123"/>
    </source>
</evidence>
<evidence type="ECO:0000256" key="9">
    <source>
        <dbReference type="ARBA" id="ARBA00023328"/>
    </source>
</evidence>
<evidence type="ECO:0000256" key="7">
    <source>
        <dbReference type="ARBA" id="ARBA00023242"/>
    </source>
</evidence>
<proteinExistence type="inferred from homology"/>
<feature type="region of interest" description="Disordered" evidence="10">
    <location>
        <begin position="140"/>
        <end position="227"/>
    </location>
</feature>
<dbReference type="HOGENOM" id="CLU_038589_1_0_1"/>
<dbReference type="GO" id="GO:0051233">
    <property type="term" value="C:spindle midzone"/>
    <property type="evidence" value="ECO:0007669"/>
    <property type="project" value="TreeGrafter"/>
</dbReference>
<evidence type="ECO:0000256" key="3">
    <source>
        <dbReference type="ARBA" id="ARBA00009914"/>
    </source>
</evidence>
<dbReference type="GO" id="GO:0000070">
    <property type="term" value="P:mitotic sister chromatid segregation"/>
    <property type="evidence" value="ECO:0007669"/>
    <property type="project" value="TreeGrafter"/>
</dbReference>
<dbReference type="InterPro" id="IPR018867">
    <property type="entry name" value="Cell_div_borealin"/>
</dbReference>
<evidence type="ECO:0000256" key="4">
    <source>
        <dbReference type="ARBA" id="ARBA00022454"/>
    </source>
</evidence>